<protein>
    <recommendedName>
        <fullName evidence="3">HhH-GPD family protein</fullName>
    </recommendedName>
</protein>
<dbReference type="EMBL" id="AOLZ01000077">
    <property type="protein sequence ID" value="EMA27395.1"/>
    <property type="molecule type" value="Genomic_DNA"/>
</dbReference>
<dbReference type="Proteomes" id="UP000011555">
    <property type="component" value="Unassembled WGS sequence"/>
</dbReference>
<accession>M0L5X8</accession>
<evidence type="ECO:0000313" key="2">
    <source>
        <dbReference type="Proteomes" id="UP000011555"/>
    </source>
</evidence>
<dbReference type="STRING" id="358396.CHINAEXTREME_00500"/>
<dbReference type="PATRIC" id="fig|358396.7.peg.4143"/>
<name>M0L5X8_NATLA</name>
<reference evidence="1 2" key="1">
    <citation type="journal article" date="2014" name="PLoS Genet.">
        <title>Phylogenetically driven sequencing of extremely halophilic archaea reveals strategies for static and dynamic osmo-response.</title>
        <authorList>
            <person name="Becker E.A."/>
            <person name="Seitzer P.M."/>
            <person name="Tritt A."/>
            <person name="Larsen D."/>
            <person name="Krusor M."/>
            <person name="Yao A.I."/>
            <person name="Wu D."/>
            <person name="Madern D."/>
            <person name="Eisen J.A."/>
            <person name="Darling A.E."/>
            <person name="Facciotti M.T."/>
        </authorList>
    </citation>
    <scope>NUCLEOTIDE SEQUENCE [LARGE SCALE GENOMIC DNA]</scope>
    <source>
        <strain evidence="1 2">AJ5</strain>
    </source>
</reference>
<proteinExistence type="predicted"/>
<dbReference type="AlphaFoldDB" id="M0L5X8"/>
<comment type="caution">
    <text evidence="1">The sequence shown here is derived from an EMBL/GenBank/DDBJ whole genome shotgun (WGS) entry which is preliminary data.</text>
</comment>
<evidence type="ECO:0008006" key="3">
    <source>
        <dbReference type="Google" id="ProtNLM"/>
    </source>
</evidence>
<keyword evidence="2" id="KW-1185">Reference proteome</keyword>
<sequence length="243" mass="26996">MMCRNEPMSVQSALDRYAADVPYESLSRAFLEHDRWTGDDPRLLLAEAAASTTGQGFRAGIYPTVERFREAFVETGRVRSFADLAAIDLENEELVAAFGAQRKRRVLLEAAATLADRPEDDDLAALEAWAAEADHYRYAEDPIGSISGVGPATFQYLRQFAGVDAVRPDPTVVAFLEDLDADLESSPIDTSEPRRTIASCEWLSVVSTYRPIDLDRIAWWHGTDEDERRAVLAIREPGGLESE</sequence>
<evidence type="ECO:0000313" key="1">
    <source>
        <dbReference type="EMBL" id="EMA27395.1"/>
    </source>
</evidence>
<dbReference type="InParanoid" id="M0L5X8"/>
<dbReference type="eggNOG" id="arCOG10315">
    <property type="taxonomic scope" value="Archaea"/>
</dbReference>
<organism evidence="1 2">
    <name type="scientific">Natronobacterium lacisalsi AJ5</name>
    <dbReference type="NCBI Taxonomy" id="358396"/>
    <lineage>
        <taxon>Archaea</taxon>
        <taxon>Methanobacteriati</taxon>
        <taxon>Methanobacteriota</taxon>
        <taxon>Stenosarchaea group</taxon>
        <taxon>Halobacteria</taxon>
        <taxon>Halobacteriales</taxon>
        <taxon>Natrialbaceae</taxon>
        <taxon>Natronobacterium</taxon>
    </lineage>
</organism>
<gene>
    <name evidence="1" type="ORF">C445_20485</name>
</gene>